<dbReference type="InterPro" id="IPR002213">
    <property type="entry name" value="UDP_glucos_trans"/>
</dbReference>
<dbReference type="PANTHER" id="PTHR48047">
    <property type="entry name" value="GLYCOSYLTRANSFERASE"/>
    <property type="match status" value="1"/>
</dbReference>
<dbReference type="PANTHER" id="PTHR48047:SF227">
    <property type="entry name" value="GLYCOSYLTRANSFERASE"/>
    <property type="match status" value="1"/>
</dbReference>
<dbReference type="eggNOG" id="KOG1192">
    <property type="taxonomic scope" value="Eukaryota"/>
</dbReference>
<evidence type="ECO:0000256" key="2">
    <source>
        <dbReference type="ARBA" id="ARBA00022679"/>
    </source>
</evidence>
<comment type="similarity">
    <text evidence="1 3">Belongs to the UDP-glycosyltransferase family.</text>
</comment>
<dbReference type="KEGG" id="egt:105952212"/>
<evidence type="ECO:0000256" key="3">
    <source>
        <dbReference type="RuleBase" id="RU003718"/>
    </source>
</evidence>
<organism evidence="5 6">
    <name type="scientific">Erythranthe guttata</name>
    <name type="common">Yellow monkey flower</name>
    <name type="synonym">Mimulus guttatus</name>
    <dbReference type="NCBI Taxonomy" id="4155"/>
    <lineage>
        <taxon>Eukaryota</taxon>
        <taxon>Viridiplantae</taxon>
        <taxon>Streptophyta</taxon>
        <taxon>Embryophyta</taxon>
        <taxon>Tracheophyta</taxon>
        <taxon>Spermatophyta</taxon>
        <taxon>Magnoliopsida</taxon>
        <taxon>eudicotyledons</taxon>
        <taxon>Gunneridae</taxon>
        <taxon>Pentapetalae</taxon>
        <taxon>asterids</taxon>
        <taxon>lamiids</taxon>
        <taxon>Lamiales</taxon>
        <taxon>Phrymaceae</taxon>
        <taxon>Erythranthe</taxon>
    </lineage>
</organism>
<gene>
    <name evidence="5" type="ORF">MIMGU_mgv1a026899mg</name>
</gene>
<keyword evidence="3" id="KW-0328">Glycosyltransferase</keyword>
<evidence type="ECO:0000313" key="5">
    <source>
        <dbReference type="EMBL" id="EYU42552.1"/>
    </source>
</evidence>
<evidence type="ECO:0000313" key="6">
    <source>
        <dbReference type="Proteomes" id="UP000030748"/>
    </source>
</evidence>
<dbReference type="PhylomeDB" id="A0A022RQ12"/>
<keyword evidence="6" id="KW-1185">Reference proteome</keyword>
<reference evidence="5 6" key="1">
    <citation type="journal article" date="2013" name="Proc. Natl. Acad. Sci. U.S.A.">
        <title>Fine-scale variation in meiotic recombination in Mimulus inferred from population shotgun sequencing.</title>
        <authorList>
            <person name="Hellsten U."/>
            <person name="Wright K.M."/>
            <person name="Jenkins J."/>
            <person name="Shu S."/>
            <person name="Yuan Y."/>
            <person name="Wessler S.R."/>
            <person name="Schmutz J."/>
            <person name="Willis J.H."/>
            <person name="Rokhsar D.S."/>
        </authorList>
    </citation>
    <scope>NUCLEOTIDE SEQUENCE [LARGE SCALE GENOMIC DNA]</scope>
    <source>
        <strain evidence="6">cv. DUN x IM62</strain>
    </source>
</reference>
<dbReference type="SUPFAM" id="SSF53756">
    <property type="entry name" value="UDP-Glycosyltransferase/glycogen phosphorylase"/>
    <property type="match status" value="1"/>
</dbReference>
<name>A0A022RQ12_ERYGU</name>
<dbReference type="AlphaFoldDB" id="A0A022RQ12"/>
<dbReference type="InterPro" id="IPR035595">
    <property type="entry name" value="UDP_glycos_trans_CS"/>
</dbReference>
<dbReference type="Pfam" id="PF00201">
    <property type="entry name" value="UDPGT"/>
    <property type="match status" value="1"/>
</dbReference>
<accession>A0A022RQ12</accession>
<dbReference type="EC" id="2.4.1.-" evidence="4"/>
<dbReference type="OMA" id="DNKHETW"/>
<evidence type="ECO:0000256" key="4">
    <source>
        <dbReference type="RuleBase" id="RU362057"/>
    </source>
</evidence>
<proteinExistence type="inferred from homology"/>
<dbReference type="Gene3D" id="3.40.50.2000">
    <property type="entry name" value="Glycogen Phosphorylase B"/>
    <property type="match status" value="2"/>
</dbReference>
<evidence type="ECO:0000256" key="1">
    <source>
        <dbReference type="ARBA" id="ARBA00009995"/>
    </source>
</evidence>
<dbReference type="GO" id="GO:0035251">
    <property type="term" value="F:UDP-glucosyltransferase activity"/>
    <property type="evidence" value="ECO:0000318"/>
    <property type="project" value="GO_Central"/>
</dbReference>
<dbReference type="PROSITE" id="PS00375">
    <property type="entry name" value="UDPGT"/>
    <property type="match status" value="1"/>
</dbReference>
<protein>
    <recommendedName>
        <fullName evidence="4">Glycosyltransferase</fullName>
        <ecNumber evidence="4">2.4.1.-</ecNumber>
    </recommendedName>
</protein>
<dbReference type="EMBL" id="KI630286">
    <property type="protein sequence ID" value="EYU42552.1"/>
    <property type="molecule type" value="Genomic_DNA"/>
</dbReference>
<keyword evidence="2 3" id="KW-0808">Transferase</keyword>
<dbReference type="FunFam" id="3.40.50.2000:FF:000107">
    <property type="entry name" value="Glycosyltransferase"/>
    <property type="match status" value="1"/>
</dbReference>
<dbReference type="Proteomes" id="UP000030748">
    <property type="component" value="Unassembled WGS sequence"/>
</dbReference>
<sequence length="462" mass="50646">MGSHPQPHFAIFPFMSQGHIIPLLHLSRLLRQRRSAAAVTIFTTAGSSPPIRAALHDTDISILELPFPQNIQGVPQGVENTHDLPSMSFFVPFVESTRLMKESFEQALETLKPPVSCVISDVFLGWTLRSAERFNVPRLVFFGMGQFSFTMYQILGRERPHAETNSLDEPFSMPGFPHLKLTRNDFSPPFNEIEPSGPYVDFMAEQITSMVMSQGLIVNTFYELEKCYVDFWNDKLCPKAYCVGPLCMAAAAAPPEKPGYVGFLDEKLDSGVDVLYVAFGTQAELSEEQLLEISEGLEKSEVSFLWALKSKGLEFVPGFAERVKGRGVVVEGWVDQLGILRHGGVKGFLSHCGWNSVIESISAGVPLLALPCMAEQHMNARFVAEEAGVGLRMRPAGGSSVLGLVEAEEVEGRVRELMMGGEEGAAVRRKAAELGGAAADAMRERGSSMLTLDLLIEEMGGI</sequence>
<dbReference type="CDD" id="cd03784">
    <property type="entry name" value="GT1_Gtf-like"/>
    <property type="match status" value="1"/>
</dbReference>
<dbReference type="OrthoDB" id="5835829at2759"/>